<keyword evidence="1" id="KW-0472">Membrane</keyword>
<sequence length="135" mass="14388">MESRSIPFGLAAAVAAFLIAKIIKILLTSIFGEPFSGPYLNITLEAIYSFPWLAGGFVVGYLSNNKPLRNGAITGATYGVIYCLIGLAMIATQTHGLQDRLSQLNFAAVAVVKFSFLFTLSAALGYTTKATCKVL</sequence>
<feature type="transmembrane region" description="Helical" evidence="1">
    <location>
        <begin position="6"/>
        <end position="27"/>
    </location>
</feature>
<comment type="caution">
    <text evidence="2">The sequence shown here is derived from an EMBL/GenBank/DDBJ whole genome shotgun (WGS) entry which is preliminary data.</text>
</comment>
<keyword evidence="3" id="KW-1185">Reference proteome</keyword>
<dbReference type="EMBL" id="JAWXXP010000001">
    <property type="protein sequence ID" value="MDX5991531.1"/>
    <property type="molecule type" value="Genomic_DNA"/>
</dbReference>
<feature type="transmembrane region" description="Helical" evidence="1">
    <location>
        <begin position="39"/>
        <end position="61"/>
    </location>
</feature>
<evidence type="ECO:0000313" key="2">
    <source>
        <dbReference type="EMBL" id="MDX5991531.1"/>
    </source>
</evidence>
<feature type="transmembrane region" description="Helical" evidence="1">
    <location>
        <begin position="73"/>
        <end position="92"/>
    </location>
</feature>
<gene>
    <name evidence="2" type="ORF">SIM71_05650</name>
</gene>
<name>A0ABU4Q0B8_9GAMM</name>
<dbReference type="Proteomes" id="UP001278050">
    <property type="component" value="Unassembled WGS sequence"/>
</dbReference>
<proteinExistence type="predicted"/>
<organism evidence="2 3">
    <name type="scientific">Ectopseudomonas alcaliphila</name>
    <dbReference type="NCBI Taxonomy" id="101564"/>
    <lineage>
        <taxon>Bacteria</taxon>
        <taxon>Pseudomonadati</taxon>
        <taxon>Pseudomonadota</taxon>
        <taxon>Gammaproteobacteria</taxon>
        <taxon>Pseudomonadales</taxon>
        <taxon>Pseudomonadaceae</taxon>
        <taxon>Ectopseudomonas</taxon>
    </lineage>
</organism>
<dbReference type="RefSeq" id="WP_139202850.1">
    <property type="nucleotide sequence ID" value="NZ_CBCSET010000001.1"/>
</dbReference>
<evidence type="ECO:0000313" key="3">
    <source>
        <dbReference type="Proteomes" id="UP001278050"/>
    </source>
</evidence>
<evidence type="ECO:0000256" key="1">
    <source>
        <dbReference type="SAM" id="Phobius"/>
    </source>
</evidence>
<keyword evidence="1" id="KW-1133">Transmembrane helix</keyword>
<reference evidence="2 3" key="1">
    <citation type="submission" date="2023-11" db="EMBL/GenBank/DDBJ databases">
        <title>MicrobeMod: A computational toolkit for identifying prokaryotic methylation and restriction-modification with nanopore sequencing.</title>
        <authorList>
            <person name="Crits-Christoph A."/>
            <person name="Kang S.C."/>
            <person name="Lee H."/>
            <person name="Ostrov N."/>
        </authorList>
    </citation>
    <scope>NUCLEOTIDE SEQUENCE [LARGE SCALE GENOMIC DNA]</scope>
    <source>
        <strain evidence="2 3">ATCC BAA-571</strain>
    </source>
</reference>
<feature type="transmembrane region" description="Helical" evidence="1">
    <location>
        <begin position="104"/>
        <end position="126"/>
    </location>
</feature>
<keyword evidence="1" id="KW-0812">Transmembrane</keyword>
<protein>
    <submittedName>
        <fullName evidence="2">DUF5518 domain-containing protein</fullName>
    </submittedName>
</protein>
<accession>A0ABU4Q0B8</accession>